<comment type="caution">
    <text evidence="1">The sequence shown here is derived from an EMBL/GenBank/DDBJ whole genome shotgun (WGS) entry which is preliminary data.</text>
</comment>
<reference evidence="1 2" key="1">
    <citation type="submission" date="2020-08" db="EMBL/GenBank/DDBJ databases">
        <title>A Genomic Blueprint of the Chicken Gut Microbiome.</title>
        <authorList>
            <person name="Gilroy R."/>
            <person name="Ravi A."/>
            <person name="Getino M."/>
            <person name="Pursley I."/>
            <person name="Horton D.L."/>
            <person name="Alikhan N.-F."/>
            <person name="Baker D."/>
            <person name="Gharbi K."/>
            <person name="Hall N."/>
            <person name="Watson M."/>
            <person name="Adriaenssens E.M."/>
            <person name="Foster-Nyarko E."/>
            <person name="Jarju S."/>
            <person name="Secka A."/>
            <person name="Antonio M."/>
            <person name="Oren A."/>
            <person name="Chaudhuri R."/>
            <person name="La Ragione R.M."/>
            <person name="Hildebrand F."/>
            <person name="Pallen M.J."/>
        </authorList>
    </citation>
    <scope>NUCLEOTIDE SEQUENCE [LARGE SCALE GENOMIC DNA]</scope>
    <source>
        <strain evidence="1 2">N37</strain>
    </source>
</reference>
<sequence>MKKFLIILLIVLALCFISYNHTPKSISLKYVDTITIKLLSFPPKMKIVTEEKDLKEIINFFNSIDYSTTEEKHNIVPLISIAIDGDLNCSLIFVDNLVKFNGTWYEVDNNTLIELRNIYDNLQCDEIPIFLSDYNKYIKNLNFIQYKN</sequence>
<keyword evidence="2" id="KW-1185">Reference proteome</keyword>
<name>A0ABR8YX78_9CLOT</name>
<dbReference type="RefSeq" id="WP_191741395.1">
    <property type="nucleotide sequence ID" value="NZ_JACSQB010000141.1"/>
</dbReference>
<dbReference type="EMBL" id="JACSQB010000141">
    <property type="protein sequence ID" value="MBD8048444.1"/>
    <property type="molecule type" value="Genomic_DNA"/>
</dbReference>
<dbReference type="Proteomes" id="UP000627166">
    <property type="component" value="Unassembled WGS sequence"/>
</dbReference>
<evidence type="ECO:0008006" key="3">
    <source>
        <dbReference type="Google" id="ProtNLM"/>
    </source>
</evidence>
<proteinExistence type="predicted"/>
<accession>A0ABR8YX78</accession>
<evidence type="ECO:0000313" key="2">
    <source>
        <dbReference type="Proteomes" id="UP000627166"/>
    </source>
</evidence>
<protein>
    <recommendedName>
        <fullName evidence="3">Lipoprotein</fullName>
    </recommendedName>
</protein>
<gene>
    <name evidence="1" type="ORF">H9637_15625</name>
</gene>
<evidence type="ECO:0000313" key="1">
    <source>
        <dbReference type="EMBL" id="MBD8048444.1"/>
    </source>
</evidence>
<organism evidence="1 2">
    <name type="scientific">Clostridium faecium</name>
    <dbReference type="NCBI Taxonomy" id="2762223"/>
    <lineage>
        <taxon>Bacteria</taxon>
        <taxon>Bacillati</taxon>
        <taxon>Bacillota</taxon>
        <taxon>Clostridia</taxon>
        <taxon>Eubacteriales</taxon>
        <taxon>Clostridiaceae</taxon>
        <taxon>Clostridium</taxon>
    </lineage>
</organism>